<feature type="transmembrane region" description="Helical" evidence="8">
    <location>
        <begin position="55"/>
        <end position="72"/>
    </location>
</feature>
<feature type="region of interest" description="Disordered" evidence="7">
    <location>
        <begin position="579"/>
        <end position="605"/>
    </location>
</feature>
<dbReference type="Pfam" id="PF07690">
    <property type="entry name" value="MFS_1"/>
    <property type="match status" value="1"/>
</dbReference>
<evidence type="ECO:0000256" key="2">
    <source>
        <dbReference type="ARBA" id="ARBA00008335"/>
    </source>
</evidence>
<evidence type="ECO:0000313" key="10">
    <source>
        <dbReference type="EMBL" id="CAH2353539.1"/>
    </source>
</evidence>
<dbReference type="AlphaFoldDB" id="A0A9P0QRE9"/>
<gene>
    <name evidence="10" type="ORF">CLIB1423_11S01992</name>
</gene>
<evidence type="ECO:0000259" key="9">
    <source>
        <dbReference type="PROSITE" id="PS50850"/>
    </source>
</evidence>
<comment type="subcellular location">
    <subcellularLocation>
        <location evidence="1">Endomembrane system</location>
        <topology evidence="1">Multi-pass membrane protein</topology>
    </subcellularLocation>
</comment>
<name>A0A9P0QRE9_9ASCO</name>
<feature type="transmembrane region" description="Helical" evidence="8">
    <location>
        <begin position="123"/>
        <end position="142"/>
    </location>
</feature>
<comment type="similarity">
    <text evidence="2">Belongs to the major facilitator superfamily.</text>
</comment>
<dbReference type="InterPro" id="IPR036259">
    <property type="entry name" value="MFS_trans_sf"/>
</dbReference>
<dbReference type="PROSITE" id="PS50850">
    <property type="entry name" value="MFS"/>
    <property type="match status" value="1"/>
</dbReference>
<feature type="transmembrane region" description="Helical" evidence="8">
    <location>
        <begin position="252"/>
        <end position="272"/>
    </location>
</feature>
<protein>
    <submittedName>
        <fullName evidence="10">MFS-type transporter M2p</fullName>
    </submittedName>
</protein>
<keyword evidence="5 8" id="KW-1133">Transmembrane helix</keyword>
<reference evidence="10" key="1">
    <citation type="submission" date="2022-03" db="EMBL/GenBank/DDBJ databases">
        <authorList>
            <person name="Legras J.-L."/>
            <person name="Devillers H."/>
            <person name="Grondin C."/>
        </authorList>
    </citation>
    <scope>NUCLEOTIDE SEQUENCE</scope>
    <source>
        <strain evidence="10">CLIB 1423</strain>
    </source>
</reference>
<dbReference type="GO" id="GO:0005886">
    <property type="term" value="C:plasma membrane"/>
    <property type="evidence" value="ECO:0007669"/>
    <property type="project" value="TreeGrafter"/>
</dbReference>
<dbReference type="SUPFAM" id="SSF103473">
    <property type="entry name" value="MFS general substrate transporter"/>
    <property type="match status" value="1"/>
</dbReference>
<evidence type="ECO:0000313" key="11">
    <source>
        <dbReference type="Proteomes" id="UP000837801"/>
    </source>
</evidence>
<evidence type="ECO:0000256" key="1">
    <source>
        <dbReference type="ARBA" id="ARBA00004127"/>
    </source>
</evidence>
<sequence length="605" mass="66351">MNAAKSKSVTVRVAEKRERGEPKSKYNEPSKGPAPGELADRLGDSHVNILPRKQLVVVLLSISMGMFIAFADQTAVTVGLDEIGRELNSQSTINWAGTSSLLANTVCQVLFGRLSDIVGRKNVFIGSLVVLGIADLACGFAQTGPQFYVFRAFAGIGQGGISSLAMVIMSDVVTLKQRGKYQGILGTSVGIGNSVGPFIMAAFISDNKHWRYFYHVFAPIIIMIAVAIYFLLPGKPKSSCEVLTPLEKLKKIDYLGIITATSALTLILIPLSGGGSTYPWDSPIVISMFIVGGVLLFSFLIIEWKVPELPMIPLRLFLNPSLCLILGSNFFFGMVYYSFLFYIPYYFQIVRGKDEVISSVFLLPIVLTQAGMSTVSGNIISYTGHYIYTVLFGYTFWTLGCGLLLVWDEHTNYGTCVVILLIIGIGIGSTFQPTMVAAQAQAKKADRAVVISTRNVLRSFGGAVGIAIASTMISNSLLKEIGTIESDPSTYSDIPQSYLDELKENIFSKIDVSYLNADQASEIRHIYMSSIQNYFYLLVPFIAVCLISSFFIRDRGLQCLDETPEDQIHKEALSVRTSRTDFSTDVESNNDHEGARGEPREVHQV</sequence>
<feature type="transmembrane region" description="Helical" evidence="8">
    <location>
        <begin position="356"/>
        <end position="375"/>
    </location>
</feature>
<accession>A0A9P0QRE9</accession>
<evidence type="ECO:0000256" key="4">
    <source>
        <dbReference type="ARBA" id="ARBA00022692"/>
    </source>
</evidence>
<feature type="region of interest" description="Disordered" evidence="7">
    <location>
        <begin position="1"/>
        <end position="37"/>
    </location>
</feature>
<evidence type="ECO:0000256" key="3">
    <source>
        <dbReference type="ARBA" id="ARBA00022448"/>
    </source>
</evidence>
<feature type="compositionally biased region" description="Basic and acidic residues" evidence="7">
    <location>
        <begin position="589"/>
        <end position="605"/>
    </location>
</feature>
<feature type="transmembrane region" description="Helical" evidence="8">
    <location>
        <begin position="534"/>
        <end position="552"/>
    </location>
</feature>
<feature type="transmembrane region" description="Helical" evidence="8">
    <location>
        <begin position="148"/>
        <end position="169"/>
    </location>
</feature>
<dbReference type="Gene3D" id="1.20.1250.20">
    <property type="entry name" value="MFS general substrate transporter like domains"/>
    <property type="match status" value="2"/>
</dbReference>
<dbReference type="GO" id="GO:0012505">
    <property type="term" value="C:endomembrane system"/>
    <property type="evidence" value="ECO:0007669"/>
    <property type="project" value="UniProtKB-SubCell"/>
</dbReference>
<comment type="caution">
    <text evidence="10">The sequence shown here is derived from an EMBL/GenBank/DDBJ whole genome shotgun (WGS) entry which is preliminary data.</text>
</comment>
<dbReference type="GO" id="GO:0046943">
    <property type="term" value="F:carboxylic acid transmembrane transporter activity"/>
    <property type="evidence" value="ECO:0007669"/>
    <property type="project" value="UniProtKB-ARBA"/>
</dbReference>
<dbReference type="Proteomes" id="UP000837801">
    <property type="component" value="Unassembled WGS sequence"/>
</dbReference>
<dbReference type="PANTHER" id="PTHR23501:SF78">
    <property type="entry name" value="MAJOR FACILITATOR SUPERFAMILY (MFS) PROFILE DOMAIN-CONTAINING PROTEIN-RELATED"/>
    <property type="match status" value="1"/>
</dbReference>
<feature type="transmembrane region" description="Helical" evidence="8">
    <location>
        <begin position="412"/>
        <end position="431"/>
    </location>
</feature>
<evidence type="ECO:0000256" key="6">
    <source>
        <dbReference type="ARBA" id="ARBA00023136"/>
    </source>
</evidence>
<keyword evidence="11" id="KW-1185">Reference proteome</keyword>
<keyword evidence="4 8" id="KW-0812">Transmembrane</keyword>
<dbReference type="InterPro" id="IPR020846">
    <property type="entry name" value="MFS_dom"/>
</dbReference>
<dbReference type="InterPro" id="IPR011701">
    <property type="entry name" value="MFS"/>
</dbReference>
<dbReference type="PANTHER" id="PTHR23501">
    <property type="entry name" value="MAJOR FACILITATOR SUPERFAMILY"/>
    <property type="match status" value="1"/>
</dbReference>
<evidence type="ECO:0000256" key="8">
    <source>
        <dbReference type="SAM" id="Phobius"/>
    </source>
</evidence>
<feature type="transmembrane region" description="Helical" evidence="8">
    <location>
        <begin position="212"/>
        <end position="232"/>
    </location>
</feature>
<dbReference type="OrthoDB" id="10021397at2759"/>
<feature type="transmembrane region" description="Helical" evidence="8">
    <location>
        <begin position="322"/>
        <end position="344"/>
    </location>
</feature>
<proteinExistence type="inferred from homology"/>
<feature type="transmembrane region" description="Helical" evidence="8">
    <location>
        <begin position="181"/>
        <end position="200"/>
    </location>
</feature>
<feature type="domain" description="Major facilitator superfamily (MFS) profile" evidence="9">
    <location>
        <begin position="58"/>
        <end position="557"/>
    </location>
</feature>
<dbReference type="FunFam" id="1.20.1720.10:FF:000013">
    <property type="entry name" value="Related to multidrug resistance proteins"/>
    <property type="match status" value="1"/>
</dbReference>
<keyword evidence="6 8" id="KW-0472">Membrane</keyword>
<feature type="transmembrane region" description="Helical" evidence="8">
    <location>
        <begin position="284"/>
        <end position="302"/>
    </location>
</feature>
<keyword evidence="3" id="KW-0813">Transport</keyword>
<organism evidence="10 11">
    <name type="scientific">[Candida] railenensis</name>
    <dbReference type="NCBI Taxonomy" id="45579"/>
    <lineage>
        <taxon>Eukaryota</taxon>
        <taxon>Fungi</taxon>
        <taxon>Dikarya</taxon>
        <taxon>Ascomycota</taxon>
        <taxon>Saccharomycotina</taxon>
        <taxon>Pichiomycetes</taxon>
        <taxon>Debaryomycetaceae</taxon>
        <taxon>Kurtzmaniella</taxon>
    </lineage>
</organism>
<evidence type="ECO:0000256" key="5">
    <source>
        <dbReference type="ARBA" id="ARBA00022989"/>
    </source>
</evidence>
<feature type="transmembrane region" description="Helical" evidence="8">
    <location>
        <begin position="387"/>
        <end position="406"/>
    </location>
</feature>
<evidence type="ECO:0000256" key="7">
    <source>
        <dbReference type="SAM" id="MobiDB-lite"/>
    </source>
</evidence>
<dbReference type="EMBL" id="CAKXYY010000011">
    <property type="protein sequence ID" value="CAH2353539.1"/>
    <property type="molecule type" value="Genomic_DNA"/>
</dbReference>
<feature type="compositionally biased region" description="Basic and acidic residues" evidence="7">
    <location>
        <begin position="13"/>
        <end position="28"/>
    </location>
</feature>